<dbReference type="OrthoDB" id="3262237at2759"/>
<evidence type="ECO:0000313" key="2">
    <source>
        <dbReference type="Proteomes" id="UP000011668"/>
    </source>
</evidence>
<protein>
    <submittedName>
        <fullName evidence="1">Uncharacterized protein</fullName>
    </submittedName>
</protein>
<sequence length="154" mass="17259">MDCKPQIQGKKQAAQKWSTLVVEIDKRWKSPKPNFEAYLTRCYEEWQAHTMDLAAMTPELTNAATSGQNPLEEWAMQHKSLALDCDGESGRARVYNLTQHVLPPFIVDMLPKSSYGSDFDGLINDIAALNPRSVQPLPLRAPIHPPPGTLSPYK</sequence>
<name>L8WG95_THACA</name>
<dbReference type="AlphaFoldDB" id="L8WG95"/>
<gene>
    <name evidence="1" type="ORF">AG1IA_10197</name>
</gene>
<comment type="caution">
    <text evidence="1">The sequence shown here is derived from an EMBL/GenBank/DDBJ whole genome shotgun (WGS) entry which is preliminary data.</text>
</comment>
<dbReference type="EMBL" id="AFRT01005350">
    <property type="protein sequence ID" value="ELU35773.1"/>
    <property type="molecule type" value="Genomic_DNA"/>
</dbReference>
<keyword evidence="2" id="KW-1185">Reference proteome</keyword>
<evidence type="ECO:0000313" key="1">
    <source>
        <dbReference type="EMBL" id="ELU35773.1"/>
    </source>
</evidence>
<accession>L8WG95</accession>
<proteinExistence type="predicted"/>
<dbReference type="Proteomes" id="UP000011668">
    <property type="component" value="Unassembled WGS sequence"/>
</dbReference>
<organism evidence="1 2">
    <name type="scientific">Thanatephorus cucumeris (strain AG1-IA)</name>
    <name type="common">Rice sheath blight fungus</name>
    <name type="synonym">Rhizoctonia solani</name>
    <dbReference type="NCBI Taxonomy" id="983506"/>
    <lineage>
        <taxon>Eukaryota</taxon>
        <taxon>Fungi</taxon>
        <taxon>Dikarya</taxon>
        <taxon>Basidiomycota</taxon>
        <taxon>Agaricomycotina</taxon>
        <taxon>Agaricomycetes</taxon>
        <taxon>Cantharellales</taxon>
        <taxon>Ceratobasidiaceae</taxon>
        <taxon>Rhizoctonia</taxon>
        <taxon>Rhizoctonia solani AG-1</taxon>
    </lineage>
</organism>
<dbReference type="HOGENOM" id="CLU_1705436_0_0_1"/>
<reference evidence="1 2" key="1">
    <citation type="journal article" date="2013" name="Nat. Commun.">
        <title>The evolution and pathogenic mechanisms of the rice sheath blight pathogen.</title>
        <authorList>
            <person name="Zheng A."/>
            <person name="Lin R."/>
            <person name="Xu L."/>
            <person name="Qin P."/>
            <person name="Tang C."/>
            <person name="Ai P."/>
            <person name="Zhang D."/>
            <person name="Liu Y."/>
            <person name="Sun Z."/>
            <person name="Feng H."/>
            <person name="Wang Y."/>
            <person name="Chen Y."/>
            <person name="Liang X."/>
            <person name="Fu R."/>
            <person name="Li Q."/>
            <person name="Zhang J."/>
            <person name="Yu X."/>
            <person name="Xie Z."/>
            <person name="Ding L."/>
            <person name="Guan P."/>
            <person name="Tang J."/>
            <person name="Liang Y."/>
            <person name="Wang S."/>
            <person name="Deng Q."/>
            <person name="Li S."/>
            <person name="Zhu J."/>
            <person name="Wang L."/>
            <person name="Liu H."/>
            <person name="Li P."/>
        </authorList>
    </citation>
    <scope>NUCLEOTIDE SEQUENCE [LARGE SCALE GENOMIC DNA]</scope>
    <source>
        <strain evidence="2">AG-1 IA</strain>
    </source>
</reference>